<gene>
    <name evidence="1" type="primary">ubiJ</name>
    <name evidence="4" type="ORF">Lisr_0607</name>
</gene>
<evidence type="ECO:0000313" key="5">
    <source>
        <dbReference type="Proteomes" id="UP000054761"/>
    </source>
</evidence>
<keyword evidence="2" id="KW-0175">Coiled coil</keyword>
<dbReference type="HAMAP" id="MF_02215">
    <property type="entry name" value="UbiJ"/>
    <property type="match status" value="1"/>
</dbReference>
<dbReference type="EMBL" id="LNYH01000021">
    <property type="protein sequence ID" value="KTD31524.1"/>
    <property type="molecule type" value="Genomic_DNA"/>
</dbReference>
<dbReference type="InterPro" id="IPR003033">
    <property type="entry name" value="SCP2_sterol-bd_dom"/>
</dbReference>
<comment type="caution">
    <text evidence="4">The sequence shown here is derived from an EMBL/GenBank/DDBJ whole genome shotgun (WGS) entry which is preliminary data.</text>
</comment>
<keyword evidence="5" id="KW-1185">Reference proteome</keyword>
<dbReference type="STRING" id="454.Lisr_0607"/>
<sequence length="205" mass="23826">MLKKYSLRALQKTINHALALDPQIPYKISQLHGKVLEVIVAPLSVNFFILFDEQKIQLLAHYEGSPDTTIHSSPLGLIRLSFLPASKARSLFNDNIRISGDMDLGQQVKKLFDEMDIDWEGHLAHFTGDVIAHQLGSLFRKGRDFTQHFHESMRLNMTEYLQEELRMFPSRRELDDFFNEIDELSLDVERLQAHIQKLMVEHEIN</sequence>
<dbReference type="OrthoDB" id="9796077at2"/>
<feature type="domain" description="SCP2" evidence="3">
    <location>
        <begin position="14"/>
        <end position="113"/>
    </location>
</feature>
<reference evidence="4 5" key="1">
    <citation type="submission" date="2015-11" db="EMBL/GenBank/DDBJ databases">
        <title>Genomic analysis of 38 Legionella species identifies large and diverse effector repertoires.</title>
        <authorList>
            <person name="Burstein D."/>
            <person name="Amaro F."/>
            <person name="Zusman T."/>
            <person name="Lifshitz Z."/>
            <person name="Cohen O."/>
            <person name="Gilbert J.A."/>
            <person name="Pupko T."/>
            <person name="Shuman H.A."/>
            <person name="Segal G."/>
        </authorList>
    </citation>
    <scope>NUCLEOTIDE SEQUENCE [LARGE SCALE GENOMIC DNA]</scope>
    <source>
        <strain evidence="4 5">Bercovier 4</strain>
    </source>
</reference>
<protein>
    <recommendedName>
        <fullName evidence="1">Ubiquinone biosynthesis accessory factor UbiJ</fullName>
    </recommendedName>
</protein>
<comment type="function">
    <text evidence="1">Required for ubiquinone (coenzyme Q) biosynthesis. Binds hydrophobic ubiquinone biosynthetic intermediates via its SCP2 domain and is essential for the stability of the Ubi complex. May constitute a docking platform where Ubi enzymes assemble and access their SCP2-bound polyprenyl substrates.</text>
</comment>
<dbReference type="PATRIC" id="fig|454.4.peg.641"/>
<evidence type="ECO:0000256" key="1">
    <source>
        <dbReference type="HAMAP-Rule" id="MF_02215"/>
    </source>
</evidence>
<dbReference type="PANTHER" id="PTHR38693">
    <property type="entry name" value="UBIQUINONE BIOSYNTHESIS PROTEIN UBIJ"/>
    <property type="match status" value="1"/>
</dbReference>
<dbReference type="RefSeq" id="WP_058500986.1">
    <property type="nucleotide sequence ID" value="NZ_CAAAJA010000006.1"/>
</dbReference>
<evidence type="ECO:0000313" key="4">
    <source>
        <dbReference type="EMBL" id="KTD31524.1"/>
    </source>
</evidence>
<accession>A0A0W0WGP0</accession>
<dbReference type="InterPro" id="IPR038989">
    <property type="entry name" value="UbiJ"/>
</dbReference>
<keyword evidence="1" id="KW-0963">Cytoplasm</keyword>
<dbReference type="InterPro" id="IPR036527">
    <property type="entry name" value="SCP2_sterol-bd_dom_sf"/>
</dbReference>
<dbReference type="AlphaFoldDB" id="A0A0W0WGP0"/>
<organism evidence="4 5">
    <name type="scientific">Legionella israelensis</name>
    <dbReference type="NCBI Taxonomy" id="454"/>
    <lineage>
        <taxon>Bacteria</taxon>
        <taxon>Pseudomonadati</taxon>
        <taxon>Pseudomonadota</taxon>
        <taxon>Gammaproteobacteria</taxon>
        <taxon>Legionellales</taxon>
        <taxon>Legionellaceae</taxon>
        <taxon>Legionella</taxon>
    </lineage>
</organism>
<dbReference type="GO" id="GO:0005737">
    <property type="term" value="C:cytoplasm"/>
    <property type="evidence" value="ECO:0007669"/>
    <property type="project" value="UniProtKB-SubCell"/>
</dbReference>
<comment type="pathway">
    <text evidence="1">Cofactor biosynthesis; ubiquinone biosynthesis.</text>
</comment>
<feature type="coiled-coil region" evidence="2">
    <location>
        <begin position="174"/>
        <end position="201"/>
    </location>
</feature>
<evidence type="ECO:0000256" key="2">
    <source>
        <dbReference type="SAM" id="Coils"/>
    </source>
</evidence>
<proteinExistence type="inferred from homology"/>
<comment type="similarity">
    <text evidence="1">Belongs to the UbiJ family.</text>
</comment>
<dbReference type="SUPFAM" id="SSF55718">
    <property type="entry name" value="SCP-like"/>
    <property type="match status" value="1"/>
</dbReference>
<dbReference type="PANTHER" id="PTHR38693:SF1">
    <property type="entry name" value="UBIQUINONE BIOSYNTHESIS ACCESSORY FACTOR UBIJ"/>
    <property type="match status" value="1"/>
</dbReference>
<dbReference type="Proteomes" id="UP000054761">
    <property type="component" value="Unassembled WGS sequence"/>
</dbReference>
<name>A0A0W0WGP0_9GAMM</name>
<dbReference type="Pfam" id="PF02036">
    <property type="entry name" value="SCP2"/>
    <property type="match status" value="1"/>
</dbReference>
<comment type="subcellular location">
    <subcellularLocation>
        <location evidence="1">Cytoplasm</location>
    </subcellularLocation>
</comment>
<dbReference type="UniPathway" id="UPA00232"/>
<keyword evidence="1" id="KW-0831">Ubiquinone biosynthesis</keyword>
<evidence type="ECO:0000259" key="3">
    <source>
        <dbReference type="Pfam" id="PF02036"/>
    </source>
</evidence>
<dbReference type="GO" id="GO:0006744">
    <property type="term" value="P:ubiquinone biosynthetic process"/>
    <property type="evidence" value="ECO:0007669"/>
    <property type="project" value="UniProtKB-UniRule"/>
</dbReference>